<evidence type="ECO:0000256" key="1">
    <source>
        <dbReference type="SAM" id="MobiDB-lite"/>
    </source>
</evidence>
<dbReference type="InterPro" id="IPR006522">
    <property type="entry name" value="Phage_virion_morphogenesis"/>
</dbReference>
<dbReference type="NCBIfam" id="TIGR01635">
    <property type="entry name" value="tail_comp_S"/>
    <property type="match status" value="1"/>
</dbReference>
<reference evidence="2 3" key="1">
    <citation type="submission" date="2016-09" db="EMBL/GenBank/DDBJ databases">
        <title>Chromobacterium muskegensis sp. nov., an insecticidal bacterium isolated from Sphagnum bogs.</title>
        <authorList>
            <person name="Sparks M.E."/>
            <person name="Blackburn M.B."/>
            <person name="Gundersen-Rindal D.E."/>
            <person name="Mitchell A."/>
            <person name="Farrar R."/>
            <person name="Kuhar D."/>
        </authorList>
    </citation>
    <scope>NUCLEOTIDE SEQUENCE [LARGE SCALE GENOMIC DNA]</scope>
    <source>
        <strain evidence="2 3">37-2</strain>
    </source>
</reference>
<dbReference type="Pfam" id="PF05069">
    <property type="entry name" value="Phage_tail_S"/>
    <property type="match status" value="1"/>
</dbReference>
<protein>
    <submittedName>
        <fullName evidence="2">Phage virion morphogenesis protein</fullName>
    </submittedName>
</protein>
<accession>A0A1S1WSU1</accession>
<dbReference type="AlphaFoldDB" id="A0A1S1WSU1"/>
<dbReference type="Proteomes" id="UP000180088">
    <property type="component" value="Unassembled WGS sequence"/>
</dbReference>
<feature type="region of interest" description="Disordered" evidence="1">
    <location>
        <begin position="38"/>
        <end position="64"/>
    </location>
</feature>
<name>A0A1S1WSU1_9NEIS</name>
<organism evidence="2 3">
    <name type="scientific">Chromobacterium sphagni</name>
    <dbReference type="NCBI Taxonomy" id="1903179"/>
    <lineage>
        <taxon>Bacteria</taxon>
        <taxon>Pseudomonadati</taxon>
        <taxon>Pseudomonadota</taxon>
        <taxon>Betaproteobacteria</taxon>
        <taxon>Neisseriales</taxon>
        <taxon>Chromobacteriaceae</taxon>
        <taxon>Chromobacterium</taxon>
    </lineage>
</organism>
<dbReference type="STRING" id="1903179.BI347_20785"/>
<evidence type="ECO:0000313" key="2">
    <source>
        <dbReference type="EMBL" id="OHX10238.1"/>
    </source>
</evidence>
<dbReference type="OrthoDB" id="6402405at2"/>
<gene>
    <name evidence="2" type="ORF">BI347_20785</name>
</gene>
<dbReference type="EMBL" id="MKCS01000004">
    <property type="protein sequence ID" value="OHX10238.1"/>
    <property type="molecule type" value="Genomic_DNA"/>
</dbReference>
<evidence type="ECO:0000313" key="3">
    <source>
        <dbReference type="Proteomes" id="UP000180088"/>
    </source>
</evidence>
<proteinExistence type="predicted"/>
<comment type="caution">
    <text evidence="2">The sequence shown here is derived from an EMBL/GenBank/DDBJ whole genome shotgun (WGS) entry which is preliminary data.</text>
</comment>
<sequence>MNMMQLETELSGLLQRVEPAARRALARDIAKALRASQQQRIRDQLNPDGSEFTPRKPQFRAKKGKIRRQMFSKLRAAKWLKVEATTNGAAVAFVGQVERIARVHQYGLRDRVSRRSRRETQYPARELLGFAAADIEVIRDQMLAHLSK</sequence>